<organism evidence="1 2">
    <name type="scientific">Tectimicrobiota bacterium</name>
    <dbReference type="NCBI Taxonomy" id="2528274"/>
    <lineage>
        <taxon>Bacteria</taxon>
        <taxon>Pseudomonadati</taxon>
        <taxon>Nitrospinota/Tectimicrobiota group</taxon>
        <taxon>Candidatus Tectimicrobiota</taxon>
    </lineage>
</organism>
<comment type="caution">
    <text evidence="1">The sequence shown here is derived from an EMBL/GenBank/DDBJ whole genome shotgun (WGS) entry which is preliminary data.</text>
</comment>
<gene>
    <name evidence="1" type="ORF">HYY65_05320</name>
</gene>
<dbReference type="AlphaFoldDB" id="A0A932GPE8"/>
<protein>
    <recommendedName>
        <fullName evidence="3">Orc1-like AAA ATPase domain-containing protein</fullName>
    </recommendedName>
</protein>
<name>A0A932GPE8_UNCTE</name>
<dbReference type="SUPFAM" id="SSF52540">
    <property type="entry name" value="P-loop containing nucleoside triphosphate hydrolases"/>
    <property type="match status" value="1"/>
</dbReference>
<sequence>MGRDPSFYTDREGNPFQRIKIEFLTSQAREKILFTGHRGCGKSTELNRLAADPEILNKFLVVKYSVFEVLDPNDVRFIDLLFSVAAQTYTRAFDEGIHPSENLIDRLNTWRNTIQITKIDKEEAEVEVKGKLSAFFLGVLGRLQRGVESKKEAREVLEPRLTDLMEITNTILDEIRLALPEKDILIIIDDIEKAPFSTGRNLFVENASVLTQPRCKIIYTLPIALYCSHEFPGTIASIGTSYTLPNFHVLTREGQKHTRTIRHLSETVAKRIDPALIDSAHLEKAIVNSGGVTRDLMRVMRSACTIALTRGGNRILGPDVDQSLAEIRNQYNRFLTNEHFETLAKVAERKAAGSTQVELDLIHALAILEYLNDEQWVAVHPLVKPLLDAKLKKLRKPTHKTARGVRTGRKRR</sequence>
<evidence type="ECO:0000313" key="1">
    <source>
        <dbReference type="EMBL" id="MBI3014477.1"/>
    </source>
</evidence>
<evidence type="ECO:0008006" key="3">
    <source>
        <dbReference type="Google" id="ProtNLM"/>
    </source>
</evidence>
<reference evidence="1" key="1">
    <citation type="submission" date="2020-07" db="EMBL/GenBank/DDBJ databases">
        <title>Huge and variable diversity of episymbiotic CPR bacteria and DPANN archaea in groundwater ecosystems.</title>
        <authorList>
            <person name="He C.Y."/>
            <person name="Keren R."/>
            <person name="Whittaker M."/>
            <person name="Farag I.F."/>
            <person name="Doudna J."/>
            <person name="Cate J.H.D."/>
            <person name="Banfield J.F."/>
        </authorList>
    </citation>
    <scope>NUCLEOTIDE SEQUENCE</scope>
    <source>
        <strain evidence="1">NC_groundwater_717_Ag_S-0.2um_59_8</strain>
    </source>
</reference>
<proteinExistence type="predicted"/>
<dbReference type="InterPro" id="IPR027417">
    <property type="entry name" value="P-loop_NTPase"/>
</dbReference>
<evidence type="ECO:0000313" key="2">
    <source>
        <dbReference type="Proteomes" id="UP000741360"/>
    </source>
</evidence>
<accession>A0A932GPE8</accession>
<dbReference type="EMBL" id="JACPSX010000094">
    <property type="protein sequence ID" value="MBI3014477.1"/>
    <property type="molecule type" value="Genomic_DNA"/>
</dbReference>
<dbReference type="Proteomes" id="UP000741360">
    <property type="component" value="Unassembled WGS sequence"/>
</dbReference>